<accession>A0A0A9B065</accession>
<protein>
    <submittedName>
        <fullName evidence="1">Uncharacterized protein</fullName>
    </submittedName>
</protein>
<dbReference type="EMBL" id="GBRH01245183">
    <property type="protein sequence ID" value="JAD52712.1"/>
    <property type="molecule type" value="Transcribed_RNA"/>
</dbReference>
<sequence length="49" mass="5766">MGPLPHACRKGHRRSYQYRRPPLLRTTAWGPCLSHVPREPHYLQGTLSW</sequence>
<organism evidence="1">
    <name type="scientific">Arundo donax</name>
    <name type="common">Giant reed</name>
    <name type="synonym">Donax arundinaceus</name>
    <dbReference type="NCBI Taxonomy" id="35708"/>
    <lineage>
        <taxon>Eukaryota</taxon>
        <taxon>Viridiplantae</taxon>
        <taxon>Streptophyta</taxon>
        <taxon>Embryophyta</taxon>
        <taxon>Tracheophyta</taxon>
        <taxon>Spermatophyta</taxon>
        <taxon>Magnoliopsida</taxon>
        <taxon>Liliopsida</taxon>
        <taxon>Poales</taxon>
        <taxon>Poaceae</taxon>
        <taxon>PACMAD clade</taxon>
        <taxon>Arundinoideae</taxon>
        <taxon>Arundineae</taxon>
        <taxon>Arundo</taxon>
    </lineage>
</organism>
<proteinExistence type="predicted"/>
<reference evidence="1" key="2">
    <citation type="journal article" date="2015" name="Data Brief">
        <title>Shoot transcriptome of the giant reed, Arundo donax.</title>
        <authorList>
            <person name="Barrero R.A."/>
            <person name="Guerrero F.D."/>
            <person name="Moolhuijzen P."/>
            <person name="Goolsby J.A."/>
            <person name="Tidwell J."/>
            <person name="Bellgard S.E."/>
            <person name="Bellgard M.I."/>
        </authorList>
    </citation>
    <scope>NUCLEOTIDE SEQUENCE</scope>
    <source>
        <tissue evidence="1">Shoot tissue taken approximately 20 cm above the soil surface</tissue>
    </source>
</reference>
<dbReference type="AlphaFoldDB" id="A0A0A9B065"/>
<reference evidence="1" key="1">
    <citation type="submission" date="2014-09" db="EMBL/GenBank/DDBJ databases">
        <authorList>
            <person name="Magalhaes I.L.F."/>
            <person name="Oliveira U."/>
            <person name="Santos F.R."/>
            <person name="Vidigal T.H.D.A."/>
            <person name="Brescovit A.D."/>
            <person name="Santos A.J."/>
        </authorList>
    </citation>
    <scope>NUCLEOTIDE SEQUENCE</scope>
    <source>
        <tissue evidence="1">Shoot tissue taken approximately 20 cm above the soil surface</tissue>
    </source>
</reference>
<evidence type="ECO:0000313" key="1">
    <source>
        <dbReference type="EMBL" id="JAD52712.1"/>
    </source>
</evidence>
<name>A0A0A9B065_ARUDO</name>